<gene>
    <name evidence="2" type="ORF">BREV_BREV_00208</name>
    <name evidence="1" type="ORF">GYM46_14735</name>
</gene>
<dbReference type="GO" id="GO:0008704">
    <property type="term" value="F:5-carboxymethyl-2-hydroxymuconate delta-isomerase activity"/>
    <property type="evidence" value="ECO:0007669"/>
    <property type="project" value="InterPro"/>
</dbReference>
<evidence type="ECO:0000313" key="4">
    <source>
        <dbReference type="Proteomes" id="UP000501325"/>
    </source>
</evidence>
<keyword evidence="3" id="KW-1185">Reference proteome</keyword>
<keyword evidence="1" id="KW-0413">Isomerase</keyword>
<proteinExistence type="predicted"/>
<dbReference type="Gene3D" id="3.30.429.10">
    <property type="entry name" value="Macrophage Migration Inhibitory Factor"/>
    <property type="match status" value="1"/>
</dbReference>
<dbReference type="Proteomes" id="UP000289220">
    <property type="component" value="Unassembled WGS sequence"/>
</dbReference>
<dbReference type="EMBL" id="UXHF01000002">
    <property type="protein sequence ID" value="VDC50130.1"/>
    <property type="molecule type" value="Genomic_DNA"/>
</dbReference>
<dbReference type="PANTHER" id="PTHR37950:SF1">
    <property type="entry name" value="4-HYDROXYPHENYLACETATE CATABOLISM PROTEIN"/>
    <property type="match status" value="1"/>
</dbReference>
<dbReference type="InterPro" id="IPR014347">
    <property type="entry name" value="Tautomerase/MIF_sf"/>
</dbReference>
<name>A0A6G7EL07_9CAUL</name>
<protein>
    <submittedName>
        <fullName evidence="1">Isomerase</fullName>
    </submittedName>
</protein>
<dbReference type="InterPro" id="IPR004220">
    <property type="entry name" value="5-COMe_2-OHmuconate_Isoase"/>
</dbReference>
<dbReference type="EMBL" id="CP048751">
    <property type="protein sequence ID" value="QIH74094.1"/>
    <property type="molecule type" value="Genomic_DNA"/>
</dbReference>
<evidence type="ECO:0000313" key="2">
    <source>
        <dbReference type="EMBL" id="VDC50130.1"/>
    </source>
</evidence>
<evidence type="ECO:0000313" key="1">
    <source>
        <dbReference type="EMBL" id="QIH74094.1"/>
    </source>
</evidence>
<dbReference type="Proteomes" id="UP000501325">
    <property type="component" value="Chromosome"/>
</dbReference>
<evidence type="ECO:0000313" key="3">
    <source>
        <dbReference type="Proteomes" id="UP000289220"/>
    </source>
</evidence>
<dbReference type="PANTHER" id="PTHR37950">
    <property type="entry name" value="4-HYDROXYPHENYLACETATE CATABOLISM PROTEIN"/>
    <property type="match status" value="1"/>
</dbReference>
<dbReference type="AlphaFoldDB" id="A0A6G7EL07"/>
<reference evidence="1 4" key="2">
    <citation type="submission" date="2020-01" db="EMBL/GenBank/DDBJ databases">
        <authorList>
            <person name="Wang S."/>
        </authorList>
    </citation>
    <scope>NUCLEOTIDE SEQUENCE [LARGE SCALE GENOMIC DNA]</scope>
    <source>
        <strain evidence="1 4">D151-2-6</strain>
    </source>
</reference>
<sequence>MPQITLEYTRHLADADWTPVALEIHQAAVEIAGAALSACKTRLIALDHVVIADGAPETAMLACRVGLMLGRTPQQKSALSEKVLEILTAALARTAGKVEVSAEVFELNETYRKATLG</sequence>
<accession>A0A6G7EL07</accession>
<dbReference type="KEGG" id="bmed:GYM46_14735"/>
<reference evidence="2 3" key="1">
    <citation type="submission" date="2018-11" db="EMBL/GenBank/DDBJ databases">
        <authorList>
            <person name="Peiro R."/>
            <person name="Begona"/>
            <person name="Cbmso G."/>
            <person name="Lopez M."/>
            <person name="Gonzalez S."/>
            <person name="Sacristan E."/>
            <person name="Castillo E."/>
        </authorList>
    </citation>
    <scope>NUCLEOTIDE SEQUENCE [LARGE SCALE GENOMIC DNA]</scope>
    <source>
        <strain evidence="2">Brev_genome</strain>
    </source>
</reference>
<dbReference type="SUPFAM" id="SSF55331">
    <property type="entry name" value="Tautomerase/MIF"/>
    <property type="match status" value="1"/>
</dbReference>
<organism evidence="2 3">
    <name type="scientific">Brevundimonas mediterranea</name>
    <dbReference type="NCBI Taxonomy" id="74329"/>
    <lineage>
        <taxon>Bacteria</taxon>
        <taxon>Pseudomonadati</taxon>
        <taxon>Pseudomonadota</taxon>
        <taxon>Alphaproteobacteria</taxon>
        <taxon>Caulobacterales</taxon>
        <taxon>Caulobacteraceae</taxon>
        <taxon>Brevundimonas</taxon>
    </lineage>
</organism>
<dbReference type="RefSeq" id="WP_008259371.1">
    <property type="nucleotide sequence ID" value="NZ_CP048751.1"/>
</dbReference>
<dbReference type="Pfam" id="PF02962">
    <property type="entry name" value="CHMI"/>
    <property type="match status" value="1"/>
</dbReference>